<dbReference type="Pfam" id="PF13466">
    <property type="entry name" value="STAS_2"/>
    <property type="match status" value="1"/>
</dbReference>
<dbReference type="RefSeq" id="WP_191829007.1">
    <property type="nucleotide sequence ID" value="NZ_JACYHB010000007.1"/>
</dbReference>
<protein>
    <submittedName>
        <fullName evidence="2">STAS domain-containing protein</fullName>
    </submittedName>
</protein>
<gene>
    <name evidence="2" type="ORF">IF651_10205</name>
</gene>
<dbReference type="InterPro" id="IPR002645">
    <property type="entry name" value="STAS_dom"/>
</dbReference>
<evidence type="ECO:0000313" key="3">
    <source>
        <dbReference type="Proteomes" id="UP000610846"/>
    </source>
</evidence>
<reference evidence="2" key="1">
    <citation type="journal article" date="2018" name="Curr. Microbiol.">
        <title>Cellulosimicrobium arenosum sp. nov., Isolated from Marine Sediment Sand.</title>
        <authorList>
            <person name="Oh M."/>
            <person name="Kim J.H."/>
            <person name="Yoon J.H."/>
            <person name="Schumann P."/>
            <person name="Kim W."/>
        </authorList>
    </citation>
    <scope>NUCLEOTIDE SEQUENCE</scope>
    <source>
        <strain evidence="2">KCTC 49039</strain>
    </source>
</reference>
<dbReference type="CDD" id="cd07043">
    <property type="entry name" value="STAS_anti-anti-sigma_factors"/>
    <property type="match status" value="1"/>
</dbReference>
<evidence type="ECO:0000259" key="1">
    <source>
        <dbReference type="PROSITE" id="PS50801"/>
    </source>
</evidence>
<dbReference type="Proteomes" id="UP000610846">
    <property type="component" value="Unassembled WGS sequence"/>
</dbReference>
<organism evidence="2 3">
    <name type="scientific">Cellulosimicrobium arenosum</name>
    <dbReference type="NCBI Taxonomy" id="2708133"/>
    <lineage>
        <taxon>Bacteria</taxon>
        <taxon>Bacillati</taxon>
        <taxon>Actinomycetota</taxon>
        <taxon>Actinomycetes</taxon>
        <taxon>Micrococcales</taxon>
        <taxon>Promicromonosporaceae</taxon>
        <taxon>Cellulosimicrobium</taxon>
    </lineage>
</organism>
<reference evidence="2" key="2">
    <citation type="submission" date="2020-09" db="EMBL/GenBank/DDBJ databases">
        <authorList>
            <person name="Yu Y."/>
        </authorList>
    </citation>
    <scope>NUCLEOTIDE SEQUENCE</scope>
    <source>
        <strain evidence="2">KCTC 49039</strain>
    </source>
</reference>
<dbReference type="SUPFAM" id="SSF52091">
    <property type="entry name" value="SpoIIaa-like"/>
    <property type="match status" value="1"/>
</dbReference>
<dbReference type="EMBL" id="JACYHB010000007">
    <property type="protein sequence ID" value="MBD8079424.1"/>
    <property type="molecule type" value="Genomic_DNA"/>
</dbReference>
<name>A0A927G9K6_9MICO</name>
<accession>A0A927G9K6</accession>
<proteinExistence type="predicted"/>
<dbReference type="AlphaFoldDB" id="A0A927G9K6"/>
<feature type="domain" description="STAS" evidence="1">
    <location>
        <begin position="17"/>
        <end position="101"/>
    </location>
</feature>
<keyword evidence="3" id="KW-1185">Reference proteome</keyword>
<sequence length="101" mass="10966">MTESGVQVEDAGALWIMHGEIDASVQARHEDELLRHARTVDRPIRIDLSAVTFMDSGGLRLLYHAASSGSGSPLLVGVPDRVRDLLELSGVVELFELEEVG</sequence>
<comment type="caution">
    <text evidence="2">The sequence shown here is derived from an EMBL/GenBank/DDBJ whole genome shotgun (WGS) entry which is preliminary data.</text>
</comment>
<dbReference type="InterPro" id="IPR058548">
    <property type="entry name" value="MlaB-like_STAS"/>
</dbReference>
<dbReference type="InterPro" id="IPR036513">
    <property type="entry name" value="STAS_dom_sf"/>
</dbReference>
<evidence type="ECO:0000313" key="2">
    <source>
        <dbReference type="EMBL" id="MBD8079424.1"/>
    </source>
</evidence>
<dbReference type="PROSITE" id="PS50801">
    <property type="entry name" value="STAS"/>
    <property type="match status" value="1"/>
</dbReference>
<dbReference type="Gene3D" id="3.30.750.24">
    <property type="entry name" value="STAS domain"/>
    <property type="match status" value="1"/>
</dbReference>